<organism evidence="2 3">
    <name type="scientific">Xanthocytophaga flava</name>
    <dbReference type="NCBI Taxonomy" id="3048013"/>
    <lineage>
        <taxon>Bacteria</taxon>
        <taxon>Pseudomonadati</taxon>
        <taxon>Bacteroidota</taxon>
        <taxon>Cytophagia</taxon>
        <taxon>Cytophagales</taxon>
        <taxon>Rhodocytophagaceae</taxon>
        <taxon>Xanthocytophaga</taxon>
    </lineage>
</organism>
<proteinExistence type="predicted"/>
<dbReference type="InterPro" id="IPR012334">
    <property type="entry name" value="Pectin_lyas_fold"/>
</dbReference>
<sequence>MRFLGKYICLLILLTLCIVSCKPQDEILTGNPKPVTFSEDAIVFDTVFTALTTTTEYFFVRNPNKNAVLIKSVHLGNPTSPYSVIISGRPMTSAKNIELRGGDSLLIMVKMDIPARDSSKAFVLYDSLMFDMQDTIPNIKLLAWGQDAVFVKEKQLSCNQTWTAEKPYILFDSVIVSENCQLTIEKGAKIYAYNNAALVVNGTLKANGTISEPIQFMGFRQDGDYREASGLWTGLSFRGSNKGSLLNFVQIRNATNAIFIDSPDNDSETDVTIQNTIIQYARQSGILGIESDIHAINTRITQCGEFYFAGLGGGNYRLWHCTLVGTYYLLQRENGALLFSDYVKFNSVDRENNLFCEVKNTVVWGTLANEVDFVQNTNYTFTQDFSHNLLKTPANALIYNATNLLSIDPDFASITQLNFLPQEASPLVNAGENLGVTSDLKGKLRDSKPDIGAYEK</sequence>
<dbReference type="InterPro" id="IPR059226">
    <property type="entry name" value="Choice_anch_Q_dom"/>
</dbReference>
<keyword evidence="1" id="KW-0732">Signal</keyword>
<dbReference type="NCBIfam" id="NF041518">
    <property type="entry name" value="choice_anch_Q"/>
    <property type="match status" value="1"/>
</dbReference>
<dbReference type="Gene3D" id="2.160.20.10">
    <property type="entry name" value="Single-stranded right-handed beta-helix, Pectin lyase-like"/>
    <property type="match status" value="1"/>
</dbReference>
<dbReference type="EMBL" id="JASJOS010000007">
    <property type="protein sequence ID" value="MDJ1482410.1"/>
    <property type="molecule type" value="Genomic_DNA"/>
</dbReference>
<evidence type="ECO:0000313" key="2">
    <source>
        <dbReference type="EMBL" id="MDJ1482410.1"/>
    </source>
</evidence>
<dbReference type="SUPFAM" id="SSF51126">
    <property type="entry name" value="Pectin lyase-like"/>
    <property type="match status" value="1"/>
</dbReference>
<feature type="chain" id="PRO_5041936857" evidence="1">
    <location>
        <begin position="22"/>
        <end position="456"/>
    </location>
</feature>
<dbReference type="Proteomes" id="UP001241110">
    <property type="component" value="Unassembled WGS sequence"/>
</dbReference>
<gene>
    <name evidence="2" type="ORF">QNI16_18030</name>
</gene>
<feature type="signal peptide" evidence="1">
    <location>
        <begin position="1"/>
        <end position="21"/>
    </location>
</feature>
<dbReference type="InterPro" id="IPR011050">
    <property type="entry name" value="Pectin_lyase_fold/virulence"/>
</dbReference>
<protein>
    <submittedName>
        <fullName evidence="2">Choice-of-anchor Q domain-containing protein</fullName>
    </submittedName>
</protein>
<name>A0AAE3QSF5_9BACT</name>
<reference evidence="2" key="1">
    <citation type="submission" date="2023-05" db="EMBL/GenBank/DDBJ databases">
        <authorList>
            <person name="Zhang X."/>
        </authorList>
    </citation>
    <scope>NUCLEOTIDE SEQUENCE</scope>
    <source>
        <strain evidence="2">YF14B1</strain>
    </source>
</reference>
<comment type="caution">
    <text evidence="2">The sequence shown here is derived from an EMBL/GenBank/DDBJ whole genome shotgun (WGS) entry which is preliminary data.</text>
</comment>
<dbReference type="RefSeq" id="WP_313981496.1">
    <property type="nucleotide sequence ID" value="NZ_JASJOS010000007.1"/>
</dbReference>
<accession>A0AAE3QSF5</accession>
<evidence type="ECO:0000256" key="1">
    <source>
        <dbReference type="SAM" id="SignalP"/>
    </source>
</evidence>
<evidence type="ECO:0000313" key="3">
    <source>
        <dbReference type="Proteomes" id="UP001241110"/>
    </source>
</evidence>
<dbReference type="AlphaFoldDB" id="A0AAE3QSF5"/>